<dbReference type="AlphaFoldDB" id="A0A1H8UN42"/>
<sequence>MTDPAPFDVEAGLRELISRGYQFVHPSDEQGEVLAVVGVRAHGSVVDVIRLNAEDDVAAARLPSTEEQVLTPRTWLWRSTGTAAEVFPELLALPEDDEPETPSGGCWVPGPGARAKWLAAS</sequence>
<protein>
    <submittedName>
        <fullName evidence="1">Uncharacterized protein</fullName>
    </submittedName>
</protein>
<reference evidence="1 2" key="1">
    <citation type="submission" date="2016-10" db="EMBL/GenBank/DDBJ databases">
        <authorList>
            <person name="de Groot N.N."/>
        </authorList>
    </citation>
    <scope>NUCLEOTIDE SEQUENCE [LARGE SCALE GENOMIC DNA]</scope>
    <source>
        <strain evidence="1 2">DSM 44993</strain>
    </source>
</reference>
<keyword evidence="2" id="KW-1185">Reference proteome</keyword>
<proteinExistence type="predicted"/>
<dbReference type="RefSeq" id="WP_091615580.1">
    <property type="nucleotide sequence ID" value="NZ_FOEF01000003.1"/>
</dbReference>
<gene>
    <name evidence="1" type="ORF">SAMN04489732_103375</name>
</gene>
<evidence type="ECO:0000313" key="1">
    <source>
        <dbReference type="EMBL" id="SEP04629.1"/>
    </source>
</evidence>
<evidence type="ECO:0000313" key="2">
    <source>
        <dbReference type="Proteomes" id="UP000198582"/>
    </source>
</evidence>
<dbReference type="Proteomes" id="UP000198582">
    <property type="component" value="Unassembled WGS sequence"/>
</dbReference>
<dbReference type="OrthoDB" id="3690349at2"/>
<name>A0A1H8UN42_9PSEU</name>
<dbReference type="EMBL" id="FOEF01000003">
    <property type="protein sequence ID" value="SEP04629.1"/>
    <property type="molecule type" value="Genomic_DNA"/>
</dbReference>
<organism evidence="1 2">
    <name type="scientific">Amycolatopsis saalfeldensis</name>
    <dbReference type="NCBI Taxonomy" id="394193"/>
    <lineage>
        <taxon>Bacteria</taxon>
        <taxon>Bacillati</taxon>
        <taxon>Actinomycetota</taxon>
        <taxon>Actinomycetes</taxon>
        <taxon>Pseudonocardiales</taxon>
        <taxon>Pseudonocardiaceae</taxon>
        <taxon>Amycolatopsis</taxon>
    </lineage>
</organism>
<accession>A0A1H8UN42</accession>